<evidence type="ECO:0000313" key="1">
    <source>
        <dbReference type="EMBL" id="KAL0631226.1"/>
    </source>
</evidence>
<dbReference type="EMBL" id="JBBBZM010000279">
    <property type="protein sequence ID" value="KAL0631226.1"/>
    <property type="molecule type" value="Genomic_DNA"/>
</dbReference>
<protein>
    <submittedName>
        <fullName evidence="1">Uncharacterized protein</fullName>
    </submittedName>
</protein>
<organism evidence="1 2">
    <name type="scientific">Discina gigas</name>
    <dbReference type="NCBI Taxonomy" id="1032678"/>
    <lineage>
        <taxon>Eukaryota</taxon>
        <taxon>Fungi</taxon>
        <taxon>Dikarya</taxon>
        <taxon>Ascomycota</taxon>
        <taxon>Pezizomycotina</taxon>
        <taxon>Pezizomycetes</taxon>
        <taxon>Pezizales</taxon>
        <taxon>Discinaceae</taxon>
        <taxon>Discina</taxon>
    </lineage>
</organism>
<evidence type="ECO:0000313" key="2">
    <source>
        <dbReference type="Proteomes" id="UP001447188"/>
    </source>
</evidence>
<comment type="caution">
    <text evidence="1">The sequence shown here is derived from an EMBL/GenBank/DDBJ whole genome shotgun (WGS) entry which is preliminary data.</text>
</comment>
<accession>A0ABR3G6M2</accession>
<gene>
    <name evidence="1" type="ORF">Q9L58_009907</name>
</gene>
<name>A0ABR3G6M2_9PEZI</name>
<dbReference type="Proteomes" id="UP001447188">
    <property type="component" value="Unassembled WGS sequence"/>
</dbReference>
<reference evidence="1 2" key="1">
    <citation type="submission" date="2024-02" db="EMBL/GenBank/DDBJ databases">
        <title>Discinaceae phylogenomics.</title>
        <authorList>
            <person name="Dirks A.C."/>
            <person name="James T.Y."/>
        </authorList>
    </citation>
    <scope>NUCLEOTIDE SEQUENCE [LARGE SCALE GENOMIC DNA]</scope>
    <source>
        <strain evidence="1 2">ACD0624</strain>
    </source>
</reference>
<keyword evidence="2" id="KW-1185">Reference proteome</keyword>
<sequence length="213" mass="23697">MPDEISIVQGRFLTAWNSYKASPAEHVNRLDELEKTASATSLTLASAGRMTLSPGLLLTQDQTPRKVALKKGPLTALYDMRVVLEISENGQSHHESIEEKFDMALTNSELNELVSSAMTVSDAVPGANNRLRGEEDPVDNDRGRYLGHWTLNWHGPIQPYGCDARLGTRAQLSQSKDPSLEHELHLGRQDEDPGDYGYDVIAIVNKFTLDQRR</sequence>
<proteinExistence type="predicted"/>